<sequence>MRIQLHQCIPGVPKDLRRLGSCCSIRILGNVLGVQPEYVRVPYADIISFKLPSGVSDEKALLEVETTGKYVVVWGLCPIGLQAAHWCMLRGVEFCSERLKFAHNPMNLEVVNRDDLSSARLVSKLQHMLLLMRKLMRLAARKNDRDGEAARAD</sequence>
<dbReference type="EMBL" id="CM047584">
    <property type="protein sequence ID" value="KAI9912220.1"/>
    <property type="molecule type" value="Genomic_DNA"/>
</dbReference>
<comment type="caution">
    <text evidence="1">The sequence shown here is derived from an EMBL/GenBank/DDBJ whole genome shotgun (WGS) entry which is preliminary data.</text>
</comment>
<gene>
    <name evidence="1" type="ORF">PsorP6_008940</name>
</gene>
<evidence type="ECO:0000313" key="1">
    <source>
        <dbReference type="EMBL" id="KAI9912220.1"/>
    </source>
</evidence>
<name>A0ACC0W074_9STRA</name>
<evidence type="ECO:0000313" key="2">
    <source>
        <dbReference type="Proteomes" id="UP001163321"/>
    </source>
</evidence>
<keyword evidence="2" id="KW-1185">Reference proteome</keyword>
<reference evidence="1 2" key="1">
    <citation type="journal article" date="2022" name="bioRxiv">
        <title>The genome of the oomycete Peronosclerospora sorghi, a cosmopolitan pathogen of maize and sorghum, is inflated with dispersed pseudogenes.</title>
        <authorList>
            <person name="Fletcher K."/>
            <person name="Martin F."/>
            <person name="Isakeit T."/>
            <person name="Cavanaugh K."/>
            <person name="Magill C."/>
            <person name="Michelmore R."/>
        </authorList>
    </citation>
    <scope>NUCLEOTIDE SEQUENCE [LARGE SCALE GENOMIC DNA]</scope>
    <source>
        <strain evidence="1">P6</strain>
    </source>
</reference>
<protein>
    <submittedName>
        <fullName evidence="1">Uncharacterized protein</fullName>
    </submittedName>
</protein>
<proteinExistence type="predicted"/>
<accession>A0ACC0W074</accession>
<dbReference type="Proteomes" id="UP001163321">
    <property type="component" value="Chromosome 5"/>
</dbReference>
<organism evidence="1 2">
    <name type="scientific">Peronosclerospora sorghi</name>
    <dbReference type="NCBI Taxonomy" id="230839"/>
    <lineage>
        <taxon>Eukaryota</taxon>
        <taxon>Sar</taxon>
        <taxon>Stramenopiles</taxon>
        <taxon>Oomycota</taxon>
        <taxon>Peronosporomycetes</taxon>
        <taxon>Peronosporales</taxon>
        <taxon>Peronosporaceae</taxon>
        <taxon>Peronosclerospora</taxon>
    </lineage>
</organism>